<dbReference type="PRINTS" id="PR01021">
    <property type="entry name" value="OMPADOMAIN"/>
</dbReference>
<dbReference type="CDD" id="cd07185">
    <property type="entry name" value="OmpA_C-like"/>
    <property type="match status" value="1"/>
</dbReference>
<comment type="caution">
    <text evidence="7">The sequence shown here is derived from an EMBL/GenBank/DDBJ whole genome shotgun (WGS) entry which is preliminary data.</text>
</comment>
<dbReference type="OrthoDB" id="5186344at2"/>
<dbReference type="InterPro" id="IPR036737">
    <property type="entry name" value="OmpA-like_sf"/>
</dbReference>
<dbReference type="AlphaFoldDB" id="A0A3P1VAW9"/>
<evidence type="ECO:0000256" key="2">
    <source>
        <dbReference type="ARBA" id="ARBA00023136"/>
    </source>
</evidence>
<dbReference type="SUPFAM" id="SSF103088">
    <property type="entry name" value="OmpA-like"/>
    <property type="match status" value="1"/>
</dbReference>
<evidence type="ECO:0000313" key="7">
    <source>
        <dbReference type="EMBL" id="RRD30766.1"/>
    </source>
</evidence>
<name>A0A3P1VAW9_9ACTO</name>
<feature type="compositionally biased region" description="Basic and acidic residues" evidence="5">
    <location>
        <begin position="362"/>
        <end position="371"/>
    </location>
</feature>
<dbReference type="GO" id="GO:0009279">
    <property type="term" value="C:cell outer membrane"/>
    <property type="evidence" value="ECO:0007669"/>
    <property type="project" value="UniProtKB-SubCell"/>
</dbReference>
<feature type="region of interest" description="Disordered" evidence="5">
    <location>
        <begin position="520"/>
        <end position="540"/>
    </location>
</feature>
<dbReference type="EMBL" id="RQZC01000001">
    <property type="protein sequence ID" value="RRD30766.1"/>
    <property type="molecule type" value="Genomic_DNA"/>
</dbReference>
<protein>
    <submittedName>
        <fullName evidence="7">OmpA family protein</fullName>
    </submittedName>
</protein>
<dbReference type="PROSITE" id="PS51123">
    <property type="entry name" value="OMPA_2"/>
    <property type="match status" value="1"/>
</dbReference>
<evidence type="ECO:0000256" key="5">
    <source>
        <dbReference type="SAM" id="MobiDB-lite"/>
    </source>
</evidence>
<organism evidence="7 8">
    <name type="scientific">Actinomyces bowdenii</name>
    <dbReference type="NCBI Taxonomy" id="131109"/>
    <lineage>
        <taxon>Bacteria</taxon>
        <taxon>Bacillati</taxon>
        <taxon>Actinomycetota</taxon>
        <taxon>Actinomycetes</taxon>
        <taxon>Actinomycetales</taxon>
        <taxon>Actinomycetaceae</taxon>
        <taxon>Actinomyces</taxon>
    </lineage>
</organism>
<feature type="region of interest" description="Disordered" evidence="5">
    <location>
        <begin position="327"/>
        <end position="392"/>
    </location>
</feature>
<keyword evidence="2 4" id="KW-0472">Membrane</keyword>
<keyword evidence="3" id="KW-0998">Cell outer membrane</keyword>
<gene>
    <name evidence="7" type="ORF">EII10_01220</name>
</gene>
<feature type="compositionally biased region" description="Low complexity" evidence="5">
    <location>
        <begin position="44"/>
        <end position="53"/>
    </location>
</feature>
<dbReference type="Pfam" id="PF00691">
    <property type="entry name" value="OmpA"/>
    <property type="match status" value="1"/>
</dbReference>
<dbReference type="Proteomes" id="UP000271272">
    <property type="component" value="Unassembled WGS sequence"/>
</dbReference>
<reference evidence="7 8" key="1">
    <citation type="submission" date="2018-11" db="EMBL/GenBank/DDBJ databases">
        <title>Genomes From Bacteria Associated with the Canine Oral Cavity: a Test Case for Automated Genome-Based Taxonomic Assignment.</title>
        <authorList>
            <person name="Coil D.A."/>
            <person name="Jospin G."/>
            <person name="Darling A.E."/>
            <person name="Wallis C."/>
            <person name="Davis I.J."/>
            <person name="Harris S."/>
            <person name="Eisen J.A."/>
            <person name="Holcombe L.J."/>
            <person name="O'Flynn C."/>
        </authorList>
    </citation>
    <scope>NUCLEOTIDE SEQUENCE [LARGE SCALE GENOMIC DNA]</scope>
    <source>
        <strain evidence="7 8">OH5050</strain>
    </source>
</reference>
<evidence type="ECO:0000256" key="1">
    <source>
        <dbReference type="ARBA" id="ARBA00004442"/>
    </source>
</evidence>
<dbReference type="InterPro" id="IPR050330">
    <property type="entry name" value="Bact_OuterMem_StrucFunc"/>
</dbReference>
<accession>A0A3P1VAW9</accession>
<sequence>MDGRTRRSVLLGGGLSVLGVPVLAACLGRGQDSGSAEPTGGDGSASSSAPSGASSGGASGGASVDPGRGVKRTVTTMGASVEIAVGPAMVSGDVMVVPLAAHLDKLWTTKPPSVTGDGVNIALLWNGTESFSGADGVRLVDFDTGMAQETYKAASESAEVSEESPDDVLHAFFKPVTAERINVLVPQAGLFTGVPVVRDGKLSAEAQKALDRAKDTKNSPDPAALESFTATVDGASDTRVTQESVTVTLAADVLFAVDSAELSGEADAALRGAADQLKAYSGGEVSIVGHTDDVADEAHNQDLSTRRAQAVADRLGQLTDMSAFTVSVSGKGEGEPRVPNDSDENRQLNRRVEVVLVPTQEVSEKKGRSDSSGELPAPQGPTAKGSEGVTVSRGLGDGEAVFTLKEVTRYGDYLVGEVMVTGGTGGTVVGPADWLQPTKRLGSARGEEDNALLFAVTGLSLLTGTTRYYPVDYRSAKDTHHPLSEITADSVLGEGNTTTLTVVWPDTGQDTVTLDLEAPEKNSARSNNPFRLTDIPVVER</sequence>
<dbReference type="InterPro" id="IPR006664">
    <property type="entry name" value="OMP_bac"/>
</dbReference>
<keyword evidence="8" id="KW-1185">Reference proteome</keyword>
<evidence type="ECO:0000313" key="8">
    <source>
        <dbReference type="Proteomes" id="UP000271272"/>
    </source>
</evidence>
<evidence type="ECO:0000256" key="4">
    <source>
        <dbReference type="PROSITE-ProRule" id="PRU00473"/>
    </source>
</evidence>
<dbReference type="PANTHER" id="PTHR30329:SF21">
    <property type="entry name" value="LIPOPROTEIN YIAD-RELATED"/>
    <property type="match status" value="1"/>
</dbReference>
<dbReference type="InterPro" id="IPR006665">
    <property type="entry name" value="OmpA-like"/>
</dbReference>
<feature type="compositionally biased region" description="Basic and acidic residues" evidence="5">
    <location>
        <begin position="332"/>
        <end position="353"/>
    </location>
</feature>
<feature type="domain" description="OmpA-like" evidence="6">
    <location>
        <begin position="242"/>
        <end position="360"/>
    </location>
</feature>
<proteinExistence type="predicted"/>
<comment type="subcellular location">
    <subcellularLocation>
        <location evidence="1">Cell outer membrane</location>
    </subcellularLocation>
</comment>
<feature type="region of interest" description="Disordered" evidence="5">
    <location>
        <begin position="30"/>
        <end position="70"/>
    </location>
</feature>
<dbReference type="PANTHER" id="PTHR30329">
    <property type="entry name" value="STATOR ELEMENT OF FLAGELLAR MOTOR COMPLEX"/>
    <property type="match status" value="1"/>
</dbReference>
<evidence type="ECO:0000256" key="3">
    <source>
        <dbReference type="ARBA" id="ARBA00023237"/>
    </source>
</evidence>
<dbReference type="PROSITE" id="PS51257">
    <property type="entry name" value="PROKAR_LIPOPROTEIN"/>
    <property type="match status" value="1"/>
</dbReference>
<dbReference type="Gene3D" id="3.30.1330.60">
    <property type="entry name" value="OmpA-like domain"/>
    <property type="match status" value="1"/>
</dbReference>
<evidence type="ECO:0000259" key="6">
    <source>
        <dbReference type="PROSITE" id="PS51123"/>
    </source>
</evidence>